<evidence type="ECO:0000259" key="2">
    <source>
        <dbReference type="Pfam" id="PF01757"/>
    </source>
</evidence>
<dbReference type="AlphaFoldDB" id="A0AAE3MWS3"/>
<name>A0AAE3MWS3_9HYPH</name>
<feature type="transmembrane region" description="Helical" evidence="1">
    <location>
        <begin position="139"/>
        <end position="159"/>
    </location>
</feature>
<dbReference type="GO" id="GO:0016020">
    <property type="term" value="C:membrane"/>
    <property type="evidence" value="ECO:0007669"/>
    <property type="project" value="TreeGrafter"/>
</dbReference>
<protein>
    <submittedName>
        <fullName evidence="4">Acyltransferase</fullName>
    </submittedName>
</protein>
<evidence type="ECO:0000259" key="3">
    <source>
        <dbReference type="Pfam" id="PF19040"/>
    </source>
</evidence>
<accession>A0AAE3MWS3</accession>
<dbReference type="InterPro" id="IPR002656">
    <property type="entry name" value="Acyl_transf_3_dom"/>
</dbReference>
<keyword evidence="4" id="KW-0808">Transferase</keyword>
<keyword evidence="6" id="KW-1185">Reference proteome</keyword>
<dbReference type="GO" id="GO:0016747">
    <property type="term" value="F:acyltransferase activity, transferring groups other than amino-acyl groups"/>
    <property type="evidence" value="ECO:0007669"/>
    <property type="project" value="InterPro"/>
</dbReference>
<dbReference type="Pfam" id="PF01757">
    <property type="entry name" value="Acyl_transf_3"/>
    <property type="match status" value="1"/>
</dbReference>
<feature type="transmembrane region" description="Helical" evidence="1">
    <location>
        <begin position="204"/>
        <end position="221"/>
    </location>
</feature>
<reference evidence="4" key="1">
    <citation type="submission" date="2022-07" db="EMBL/GenBank/DDBJ databases">
        <title>Ectorhizobium quercum gen.nov., sp. nov.</title>
        <authorList>
            <person name="Ma T."/>
            <person name="Li Y."/>
        </authorList>
    </citation>
    <scope>NUCLEOTIDE SEQUENCE</scope>
    <source>
        <strain evidence="4">BDR2-2</strain>
    </source>
</reference>
<gene>
    <name evidence="4" type="ORF">NOF55_04715</name>
    <name evidence="5" type="ORF">NOF55_15710</name>
</gene>
<evidence type="ECO:0000256" key="1">
    <source>
        <dbReference type="SAM" id="Phobius"/>
    </source>
</evidence>
<keyword evidence="1" id="KW-0812">Transmembrane</keyword>
<dbReference type="InterPro" id="IPR043968">
    <property type="entry name" value="SGNH"/>
</dbReference>
<dbReference type="InterPro" id="IPR050879">
    <property type="entry name" value="Acyltransferase_3"/>
</dbReference>
<feature type="transmembrane region" description="Helical" evidence="1">
    <location>
        <begin position="37"/>
        <end position="55"/>
    </location>
</feature>
<feature type="transmembrane region" description="Helical" evidence="1">
    <location>
        <begin position="287"/>
        <end position="312"/>
    </location>
</feature>
<feature type="domain" description="Acyltransferase 3" evidence="2">
    <location>
        <begin position="12"/>
        <end position="337"/>
    </location>
</feature>
<feature type="transmembrane region" description="Helical" evidence="1">
    <location>
        <begin position="255"/>
        <end position="275"/>
    </location>
</feature>
<dbReference type="PANTHER" id="PTHR23028">
    <property type="entry name" value="ACETYLTRANSFERASE"/>
    <property type="match status" value="1"/>
</dbReference>
<dbReference type="Proteomes" id="UP001208771">
    <property type="component" value="Unassembled WGS sequence"/>
</dbReference>
<feature type="transmembrane region" description="Helical" evidence="1">
    <location>
        <begin position="171"/>
        <end position="192"/>
    </location>
</feature>
<dbReference type="EMBL" id="JANFPI010000005">
    <property type="protein sequence ID" value="MCX8998558.1"/>
    <property type="molecule type" value="Genomic_DNA"/>
</dbReference>
<evidence type="ECO:0000313" key="5">
    <source>
        <dbReference type="EMBL" id="MCX8998558.1"/>
    </source>
</evidence>
<keyword evidence="1" id="KW-1133">Transmembrane helix</keyword>
<feature type="transmembrane region" description="Helical" evidence="1">
    <location>
        <begin position="233"/>
        <end position="249"/>
    </location>
</feature>
<proteinExistence type="predicted"/>
<comment type="caution">
    <text evidence="4">The sequence shown here is derived from an EMBL/GenBank/DDBJ whole genome shotgun (WGS) entry which is preliminary data.</text>
</comment>
<evidence type="ECO:0000313" key="4">
    <source>
        <dbReference type="EMBL" id="MCX8996403.1"/>
    </source>
</evidence>
<dbReference type="PANTHER" id="PTHR23028:SF53">
    <property type="entry name" value="ACYL_TRANSF_3 DOMAIN-CONTAINING PROTEIN"/>
    <property type="match status" value="1"/>
</dbReference>
<feature type="transmembrane region" description="Helical" evidence="1">
    <location>
        <begin position="318"/>
        <end position="342"/>
    </location>
</feature>
<feature type="transmembrane region" description="Helical" evidence="1">
    <location>
        <begin position="354"/>
        <end position="379"/>
    </location>
</feature>
<dbReference type="GO" id="GO:0009103">
    <property type="term" value="P:lipopolysaccharide biosynthetic process"/>
    <property type="evidence" value="ECO:0007669"/>
    <property type="project" value="TreeGrafter"/>
</dbReference>
<dbReference type="EMBL" id="JANFPI010000001">
    <property type="protein sequence ID" value="MCX8996403.1"/>
    <property type="molecule type" value="Genomic_DNA"/>
</dbReference>
<feature type="transmembrane region" description="Helical" evidence="1">
    <location>
        <begin position="76"/>
        <end position="95"/>
    </location>
</feature>
<feature type="domain" description="SGNH" evidence="3">
    <location>
        <begin position="425"/>
        <end position="641"/>
    </location>
</feature>
<dbReference type="Pfam" id="PF19040">
    <property type="entry name" value="SGNH"/>
    <property type="match status" value="1"/>
</dbReference>
<organism evidence="4 6">
    <name type="scientific">Ectorhizobium quercum</name>
    <dbReference type="NCBI Taxonomy" id="2965071"/>
    <lineage>
        <taxon>Bacteria</taxon>
        <taxon>Pseudomonadati</taxon>
        <taxon>Pseudomonadota</taxon>
        <taxon>Alphaproteobacteria</taxon>
        <taxon>Hyphomicrobiales</taxon>
        <taxon>Rhizobiaceae</taxon>
        <taxon>Ectorhizobium</taxon>
    </lineage>
</organism>
<keyword evidence="1" id="KW-0472">Membrane</keyword>
<keyword evidence="4" id="KW-0012">Acyltransferase</keyword>
<sequence length="649" mass="72389">MGRTATDKKYLHEIQGLRFVAALMVAVYHIWFHRVSGGVDIFFVVAAFFIATSFDKFHDLKFTDVFNYIVKTLGRILPGATVVIVSTIFLGIAFLPSTIWGDELKHAIASTLFLENWLLARSGADYLQQGFTASPFQQFWALSLQMQLYFLIPLVFFVAAKVSKLIGVSRISAWTFCLGVIFIASFVYSVIITRLNQPWAYFDTGARIWEFCAGALLGLHYRKIKLSGGLAKALGYAGLVVIILMAAIIDVSRLFPGAVALIPVLAATAIIVSAQNDGNIGILKHRFLVQLGDISFSFYLWHWPLLITYRFLFETESVTIPAGLVIIFASGILAWLTTVAAERPLRKFVNAIRGFVLPVVACASILLPAVIGIGTWYYVYRVEVRDGQRMLAQFMTGEATPAEGSIIPAPVIARLDLPVAYNDGCHQNITNSKVIECTYGDVNASRTLVLVGGSHSLQWLPVLNDLGLKLHFRIVNMTKSACFFSIDAQEFDIDPSCTAWAKQAVARIKELKPELVFTTATRGQGDREHIPQGYLNAWKSLGQENISVVALRDNPWMGMDVPTCVFLNSDDFNKCSVSRKLLLADHDPTTEINIDNVNFYDLSQQFCDAESCWAVKDSVLVYRDKHHITKTYVLKLMPEVEKILRRHIS</sequence>
<dbReference type="RefSeq" id="WP_306410148.1">
    <property type="nucleotide sequence ID" value="NZ_JANFPI010000001.1"/>
</dbReference>
<evidence type="ECO:0000313" key="6">
    <source>
        <dbReference type="Proteomes" id="UP001208771"/>
    </source>
</evidence>